<keyword evidence="4" id="KW-1185">Reference proteome</keyword>
<dbReference type="OMA" id="PWTPQQD"/>
<feature type="compositionally biased region" description="Low complexity" evidence="1">
    <location>
        <begin position="861"/>
        <end position="875"/>
    </location>
</feature>
<feature type="compositionally biased region" description="Polar residues" evidence="1">
    <location>
        <begin position="616"/>
        <end position="628"/>
    </location>
</feature>
<feature type="region of interest" description="Disordered" evidence="1">
    <location>
        <begin position="1057"/>
        <end position="1195"/>
    </location>
</feature>
<feature type="compositionally biased region" description="Low complexity" evidence="1">
    <location>
        <begin position="786"/>
        <end position="795"/>
    </location>
</feature>
<sequence>MMPRKPSYILQRTKEYSILLTKIEYESYDKDSGKGEEQRGGRIIAYSPLRKTNSDTSSTLPSTSTEQSGGGGGGGGRKLRLFKTRAETRKQPAIAKLPEASDAKFAKAKVGAGALSPPVATAAAAAATNASIKPSSGVVVGRGVGARSTPATAIGGDRVVLEQLPAHPQLRSFFRREKTFDVGLLSLEGRKAPTKPTLSPPLSRRKSIVKSLLEAEPQHQQHQQQQQQQLDIQHIRRSATAAAAVTGSTARKDTGQQQQQQQARRKPSQMHQPTHQHPGKGAPNTLVIPVEPAEQAAVQVVAVPVPVPDATLSPLSLSPSSSSSTPSPPPPPPPPPLPKSSFYFGMPGGATPVEGTGTKARPDQERSEQGQDEEEEKQHRREEQPNDGDRLTVRTGSLDEIDRTQMDIIDRFAASLLHDSRRFHHSTDSVASSEADVLRGIGGGAGHRSTEPPTGTSDEGLATSDGQEIALRLRPTLPRKQFDIPRFSPAAAWRLLTTEDEFGAPPPTTDAPQGIQGDRQEEEEATRSSRRTWRAAPNWTVDNKSGDSGISGDAGEGPLPELTGSVRHRNRYRGPGKGAHRRPSPDSAAEEKTDAGGGPGGDGTGPRTAATAHHGWSSSALTPWTPQQDLDDDDDDEDDTTTGDSSSDHQPNNHHNHNHHRNRLHHLLDDSGTITDHRDSQHHHHNHYHHNDFATKGHLFSLSLPRENHLSIYTGGSADDKVEKHVFNSLQKLRKTVSDAFRSEDTTGGGGQVVIGSQNGNDNWFLGRLDTKTRTAGITASAAATGSSTAIGGSSYDKRPYGHGDHHSGTVAGAPDCDPVRGDTGDTGNGLRSPKITSSSIGYLVSGRHMMYLPKEPTRLTTTTTTAPPTPAAAASGKHADHNNNSRTIGNRNGNGQQQKQQSAGGPKMSTARLRGQASERQQVGGVASGGPGTGGGIVAGTSGSGTGSRASGDHAEGGHGGTTTGSFPVKLSNRRHHRFTFQSTIRQIEKRRVAEKLSREAEIKEAMRLSELEAMRRVEEEFQRKRAREKASIRHQLRLFSMEDGQTVDNDMAADDLDMINDNNSNDGHHSGREESRPYDGKRSDPDGDSLPHQNVRTPGRGLYRKRDSCSTIERQQQQQQQQQYKRSITQDPYPSRQSYTNASDPTEHANGDNDDGDNEDADGDMPAGNNGARAGSRDHDNDGDSGSSLGYVDTRTPYISRIIQAKSSKSGYAMHHKLRAD</sequence>
<dbReference type="EnsemblMetazoa" id="ADAC002841-RA">
    <property type="protein sequence ID" value="ADAC002841-PA"/>
    <property type="gene ID" value="ADAC002841"/>
</dbReference>
<feature type="compositionally biased region" description="Basic and acidic residues" evidence="1">
    <location>
        <begin position="1068"/>
        <end position="1087"/>
    </location>
</feature>
<dbReference type="HOGENOM" id="CLU_268448_0_0_1"/>
<name>W5JM11_ANODA</name>
<protein>
    <submittedName>
        <fullName evidence="2 3">Uncharacterized protein</fullName>
    </submittedName>
</protein>
<feature type="region of interest" description="Disordered" evidence="1">
    <location>
        <begin position="671"/>
        <end position="690"/>
    </location>
</feature>
<dbReference type="eggNOG" id="ENOG502QQIM">
    <property type="taxonomic scope" value="Eukaryota"/>
</dbReference>
<gene>
    <name evidence="2" type="ORF">AND_002841</name>
</gene>
<feature type="compositionally biased region" description="Low complexity" evidence="1">
    <location>
        <begin position="890"/>
        <end position="906"/>
    </location>
</feature>
<feature type="region of interest" description="Disordered" evidence="1">
    <location>
        <begin position="214"/>
        <end position="286"/>
    </location>
</feature>
<feature type="compositionally biased region" description="Polar residues" evidence="1">
    <location>
        <begin position="1126"/>
        <end position="1146"/>
    </location>
</feature>
<reference evidence="3" key="4">
    <citation type="submission" date="2015-06" db="UniProtKB">
        <authorList>
            <consortium name="EnsemblMetazoa"/>
        </authorList>
    </citation>
    <scope>IDENTIFICATION</scope>
</reference>
<feature type="compositionally biased region" description="Basic and acidic residues" evidence="1">
    <location>
        <begin position="28"/>
        <end position="40"/>
    </location>
</feature>
<feature type="region of interest" description="Disordered" evidence="1">
    <location>
        <begin position="313"/>
        <end position="398"/>
    </location>
</feature>
<feature type="region of interest" description="Disordered" evidence="1">
    <location>
        <begin position="426"/>
        <end position="463"/>
    </location>
</feature>
<evidence type="ECO:0000256" key="1">
    <source>
        <dbReference type="SAM" id="MobiDB-lite"/>
    </source>
</evidence>
<reference evidence="2" key="2">
    <citation type="submission" date="2010-05" db="EMBL/GenBank/DDBJ databases">
        <authorList>
            <person name="Almeida L.G."/>
            <person name="Nicolas M.F."/>
            <person name="Souza R.C."/>
            <person name="Vasconcelos A.T.R."/>
        </authorList>
    </citation>
    <scope>NUCLEOTIDE SEQUENCE</scope>
</reference>
<feature type="compositionally biased region" description="Acidic residues" evidence="1">
    <location>
        <begin position="1154"/>
        <end position="1165"/>
    </location>
</feature>
<reference evidence="2 4" key="1">
    <citation type="journal article" date="2010" name="BMC Genomics">
        <title>Combination of measures distinguishes pre-miRNAs from other stem-loops in the genome of the newly sequenced Anopheles darlingi.</title>
        <authorList>
            <person name="Mendes N.D."/>
            <person name="Freitas A.T."/>
            <person name="Vasconcelos A.T."/>
            <person name="Sagot M.F."/>
        </authorList>
    </citation>
    <scope>NUCLEOTIDE SEQUENCE</scope>
</reference>
<feature type="compositionally biased region" description="Acidic residues" evidence="1">
    <location>
        <begin position="629"/>
        <end position="641"/>
    </location>
</feature>
<reference evidence="2" key="3">
    <citation type="journal article" date="2013" name="Nucleic Acids Res.">
        <title>The genome of Anopheles darlingi, the main neotropical malaria vector.</title>
        <authorList>
            <person name="Marinotti O."/>
            <person name="Cerqueira G.C."/>
            <person name="de Almeida L.G."/>
            <person name="Ferro M.I."/>
            <person name="Loreto E.L."/>
            <person name="Zaha A."/>
            <person name="Teixeira S.M."/>
            <person name="Wespiser A.R."/>
            <person name="Almeida E Silva A."/>
            <person name="Schlindwein A.D."/>
            <person name="Pacheco A.C."/>
            <person name="Silva A.L."/>
            <person name="Graveley B.R."/>
            <person name="Walenz B.P."/>
            <person name="Lima Bde A."/>
            <person name="Ribeiro C.A."/>
            <person name="Nunes-Silva C.G."/>
            <person name="de Carvalho C.R."/>
            <person name="Soares C.M."/>
            <person name="de Menezes C.B."/>
            <person name="Matiolli C."/>
            <person name="Caffrey D."/>
            <person name="Araujo D.A."/>
            <person name="de Oliveira D.M."/>
            <person name="Golenbock D."/>
            <person name="Grisard E.C."/>
            <person name="Fantinatti-Garboggini F."/>
            <person name="de Carvalho F.M."/>
            <person name="Barcellos F.G."/>
            <person name="Prosdocimi F."/>
            <person name="May G."/>
            <person name="Azevedo Junior G.M."/>
            <person name="Guimaraes G.M."/>
            <person name="Goldman G.H."/>
            <person name="Padilha I.Q."/>
            <person name="Batista Jda S."/>
            <person name="Ferro J.A."/>
            <person name="Ribeiro J.M."/>
            <person name="Fietto J.L."/>
            <person name="Dabbas K.M."/>
            <person name="Cerdeira L."/>
            <person name="Agnez-Lima L.F."/>
            <person name="Brocchi M."/>
            <person name="de Carvalho M.O."/>
            <person name="Teixeira Mde M."/>
            <person name="Diniz Maia Mde M."/>
            <person name="Goldman M.H."/>
            <person name="Cruz Schneider M.P."/>
            <person name="Felipe M.S."/>
            <person name="Hungria M."/>
            <person name="Nicolas M.F."/>
            <person name="Pereira M."/>
            <person name="Montes M.A."/>
            <person name="Cantao M.E."/>
            <person name="Vincentz M."/>
            <person name="Rafael M.S."/>
            <person name="Silverman N."/>
            <person name="Stoco P.H."/>
            <person name="Souza R.C."/>
            <person name="Vicentini R."/>
            <person name="Gazzinelli R.T."/>
            <person name="Neves Rde O."/>
            <person name="Silva R."/>
            <person name="Astolfi-Filho S."/>
            <person name="Maciel T.E."/>
            <person name="Urmenyi T.P."/>
            <person name="Tadei W.P."/>
            <person name="Camargo E.P."/>
            <person name="de Vasconcelos A.T."/>
        </authorList>
    </citation>
    <scope>NUCLEOTIDE SEQUENCE</scope>
</reference>
<feature type="compositionally biased region" description="Low complexity" evidence="1">
    <location>
        <begin position="218"/>
        <end position="229"/>
    </location>
</feature>
<dbReference type="VEuPathDB" id="VectorBase:ADAR2_000379"/>
<feature type="compositionally biased region" description="Basic residues" evidence="1">
    <location>
        <begin position="566"/>
        <end position="582"/>
    </location>
</feature>
<feature type="compositionally biased region" description="Basic and acidic residues" evidence="1">
    <location>
        <begin position="376"/>
        <end position="392"/>
    </location>
</feature>
<feature type="compositionally biased region" description="Gly residues" evidence="1">
    <location>
        <begin position="595"/>
        <end position="604"/>
    </location>
</feature>
<dbReference type="EMBL" id="ADMH02000667">
    <property type="protein sequence ID" value="ETN65392.1"/>
    <property type="molecule type" value="Genomic_DNA"/>
</dbReference>
<evidence type="ECO:0000313" key="3">
    <source>
        <dbReference type="EnsemblMetazoa" id="ADAC002841-PA"/>
    </source>
</evidence>
<feature type="compositionally biased region" description="Basic and acidic residues" evidence="1">
    <location>
        <begin position="360"/>
        <end position="369"/>
    </location>
</feature>
<dbReference type="Proteomes" id="UP000000673">
    <property type="component" value="Unassembled WGS sequence"/>
</dbReference>
<feature type="compositionally biased region" description="Gly residues" evidence="1">
    <location>
        <begin position="927"/>
        <end position="947"/>
    </location>
</feature>
<feature type="region of interest" description="Disordered" evidence="1">
    <location>
        <begin position="786"/>
        <end position="837"/>
    </location>
</feature>
<feature type="compositionally biased region" description="Low complexity" evidence="1">
    <location>
        <begin position="313"/>
        <end position="325"/>
    </location>
</feature>
<accession>W5JM11</accession>
<feature type="compositionally biased region" description="Pro residues" evidence="1">
    <location>
        <begin position="326"/>
        <end position="338"/>
    </location>
</feature>
<evidence type="ECO:0000313" key="4">
    <source>
        <dbReference type="Proteomes" id="UP000000673"/>
    </source>
</evidence>
<organism evidence="2">
    <name type="scientific">Anopheles darlingi</name>
    <name type="common">Mosquito</name>
    <dbReference type="NCBI Taxonomy" id="43151"/>
    <lineage>
        <taxon>Eukaryota</taxon>
        <taxon>Metazoa</taxon>
        <taxon>Ecdysozoa</taxon>
        <taxon>Arthropoda</taxon>
        <taxon>Hexapoda</taxon>
        <taxon>Insecta</taxon>
        <taxon>Pterygota</taxon>
        <taxon>Neoptera</taxon>
        <taxon>Endopterygota</taxon>
        <taxon>Diptera</taxon>
        <taxon>Nematocera</taxon>
        <taxon>Culicoidea</taxon>
        <taxon>Culicidae</taxon>
        <taxon>Anophelinae</taxon>
        <taxon>Anopheles</taxon>
    </lineage>
</organism>
<feature type="compositionally biased region" description="Low complexity" evidence="1">
    <location>
        <begin position="54"/>
        <end position="65"/>
    </location>
</feature>
<feature type="region of interest" description="Disordered" evidence="1">
    <location>
        <begin position="28"/>
        <end position="81"/>
    </location>
</feature>
<evidence type="ECO:0000313" key="2">
    <source>
        <dbReference type="EMBL" id="ETN65392.1"/>
    </source>
</evidence>
<feature type="region of interest" description="Disordered" evidence="1">
    <location>
        <begin position="500"/>
        <end position="660"/>
    </location>
</feature>
<dbReference type="STRING" id="43151.W5JM11"/>
<dbReference type="VEuPathDB" id="VectorBase:ADAC002841"/>
<dbReference type="AlphaFoldDB" id="W5JM11"/>
<proteinExistence type="predicted"/>
<feature type="compositionally biased region" description="Basic and acidic residues" evidence="1">
    <location>
        <begin position="796"/>
        <end position="808"/>
    </location>
</feature>
<feature type="compositionally biased region" description="Low complexity" evidence="1">
    <location>
        <begin position="238"/>
        <end position="249"/>
    </location>
</feature>
<feature type="region of interest" description="Disordered" evidence="1">
    <location>
        <begin position="860"/>
        <end position="970"/>
    </location>
</feature>